<name>A0ABV3RSL5_9RHOB</name>
<dbReference type="Proteomes" id="UP001556098">
    <property type="component" value="Unassembled WGS sequence"/>
</dbReference>
<dbReference type="InterPro" id="IPR009922">
    <property type="entry name" value="DUF1457"/>
</dbReference>
<gene>
    <name evidence="2" type="ORF">AB2B41_19990</name>
</gene>
<comment type="caution">
    <text evidence="2">The sequence shown here is derived from an EMBL/GenBank/DDBJ whole genome shotgun (WGS) entry which is preliminary data.</text>
</comment>
<sequence>MDKYTLNEQNVVVMSDYQPETGYAAIAQVEAYWEAIRGARLLPKRSDIDPRGIEQALENAFILERVAPGIARLRIAGNHLHDIIGMETRGMPLTTFFSPAARSVVADMLEVVFQTPAIGTLRLASPAGPERGALEGRMVLLPLKSDLGDVSRVLGCLVTKGDIGLSPRRFDITAQEVLQIAPGQPPLPAPLTRQDARQPTVQGEPALPARRGMQEEQSPFAARGAKKRPPYLRLVKSED</sequence>
<dbReference type="EMBL" id="JBFNXX010000024">
    <property type="protein sequence ID" value="MEW9921896.1"/>
    <property type="molecule type" value="Genomic_DNA"/>
</dbReference>
<proteinExistence type="predicted"/>
<evidence type="ECO:0000313" key="2">
    <source>
        <dbReference type="EMBL" id="MEW9921896.1"/>
    </source>
</evidence>
<accession>A0ABV3RSL5</accession>
<evidence type="ECO:0000313" key="3">
    <source>
        <dbReference type="Proteomes" id="UP001556098"/>
    </source>
</evidence>
<dbReference type="RefSeq" id="WP_367879596.1">
    <property type="nucleotide sequence ID" value="NZ_JBFNXX010000024.1"/>
</dbReference>
<evidence type="ECO:0000256" key="1">
    <source>
        <dbReference type="SAM" id="MobiDB-lite"/>
    </source>
</evidence>
<reference evidence="2 3" key="1">
    <citation type="submission" date="2024-07" db="EMBL/GenBank/DDBJ databases">
        <title>Marimonas sp.nov., isolated from tidal-flat sediment.</title>
        <authorList>
            <person name="Jayan J.N."/>
            <person name="Lee S.S."/>
        </authorList>
    </citation>
    <scope>NUCLEOTIDE SEQUENCE [LARGE SCALE GENOMIC DNA]</scope>
    <source>
        <strain evidence="2 3">MJW-29</strain>
    </source>
</reference>
<organism evidence="2 3">
    <name type="scientific">Sulfitobacter sediminis</name>
    <dbReference type="NCBI Taxonomy" id="3234186"/>
    <lineage>
        <taxon>Bacteria</taxon>
        <taxon>Pseudomonadati</taxon>
        <taxon>Pseudomonadota</taxon>
        <taxon>Alphaproteobacteria</taxon>
        <taxon>Rhodobacterales</taxon>
        <taxon>Roseobacteraceae</taxon>
        <taxon>Sulfitobacter</taxon>
    </lineage>
</organism>
<feature type="region of interest" description="Disordered" evidence="1">
    <location>
        <begin position="183"/>
        <end position="239"/>
    </location>
</feature>
<dbReference type="Pfam" id="PF07310">
    <property type="entry name" value="PAS_5"/>
    <property type="match status" value="1"/>
</dbReference>
<protein>
    <submittedName>
        <fullName evidence="2">PAS domain-containing protein</fullName>
    </submittedName>
</protein>
<keyword evidence="3" id="KW-1185">Reference proteome</keyword>